<protein>
    <submittedName>
        <fullName evidence="4">2-polyprenyl-6-methoxyphenol hydroxylase</fullName>
    </submittedName>
</protein>
<keyword evidence="2" id="KW-0503">Monooxygenase</keyword>
<keyword evidence="1" id="KW-0560">Oxidoreductase</keyword>
<dbReference type="AlphaFoldDB" id="A0A1I4X6F5"/>
<dbReference type="GO" id="GO:0004497">
    <property type="term" value="F:monooxygenase activity"/>
    <property type="evidence" value="ECO:0007669"/>
    <property type="project" value="UniProtKB-KW"/>
</dbReference>
<dbReference type="InterPro" id="IPR002938">
    <property type="entry name" value="FAD-bd"/>
</dbReference>
<dbReference type="Gene3D" id="3.50.50.60">
    <property type="entry name" value="FAD/NAD(P)-binding domain"/>
    <property type="match status" value="1"/>
</dbReference>
<dbReference type="PRINTS" id="PR00420">
    <property type="entry name" value="RNGMNOXGNASE"/>
</dbReference>
<dbReference type="PANTHER" id="PTHR13789:SF309">
    <property type="entry name" value="PUTATIVE (AFU_ORTHOLOGUE AFUA_6G14510)-RELATED"/>
    <property type="match status" value="1"/>
</dbReference>
<dbReference type="GO" id="GO:0071949">
    <property type="term" value="F:FAD binding"/>
    <property type="evidence" value="ECO:0007669"/>
    <property type="project" value="InterPro"/>
</dbReference>
<dbReference type="RefSeq" id="WP_091518478.1">
    <property type="nucleotide sequence ID" value="NZ_FOVI01000002.1"/>
</dbReference>
<evidence type="ECO:0000313" key="4">
    <source>
        <dbReference type="EMBL" id="SFN21272.1"/>
    </source>
</evidence>
<accession>A0A1I4X6F5</accession>
<keyword evidence="5" id="KW-1185">Reference proteome</keyword>
<proteinExistence type="predicted"/>
<sequence length="374" mass="42427">MSVAIIGAGIGGLTTALALKKRNITFTVYEAANELKPVGAGIILANNAMQVFRHLGIHREIERIGNPLCFTTLSKPDFSPLTRVDLKPFEQEFSVQNHTIHRADLHKILVDAVGENNIKLNKRLKNVAREKQQFRMEFEDNSQETYEYLIGADGIKSKVRTTLFGYEDYRDAKQLCWRGVTEFDIPDHYKHELVEAWGKGKRFGFVPLRNNRVYWYLLINKSMGTLSSSPLEFSGDFLPIADAVMRKTPKEKIIAAALYDLKPFAYWSQPNVCLLGDAAHATTPNLGQGACQAVEDAYALYKLLEKNDLKTSIQLYPKIRLKKAHSIVNTSWKVGKLAHLGNRPGIFLRNTIMKATPDKTNQKMMRNYFQLSDF</sequence>
<dbReference type="InterPro" id="IPR036188">
    <property type="entry name" value="FAD/NAD-bd_sf"/>
</dbReference>
<dbReference type="SUPFAM" id="SSF51905">
    <property type="entry name" value="FAD/NAD(P)-binding domain"/>
    <property type="match status" value="1"/>
</dbReference>
<reference evidence="5" key="1">
    <citation type="submission" date="2016-10" db="EMBL/GenBank/DDBJ databases">
        <authorList>
            <person name="Varghese N."/>
            <person name="Submissions S."/>
        </authorList>
    </citation>
    <scope>NUCLEOTIDE SEQUENCE [LARGE SCALE GENOMIC DNA]</scope>
    <source>
        <strain evidence="5">DS-12</strain>
    </source>
</reference>
<dbReference type="Pfam" id="PF01494">
    <property type="entry name" value="FAD_binding_3"/>
    <property type="match status" value="1"/>
</dbReference>
<evidence type="ECO:0000256" key="1">
    <source>
        <dbReference type="ARBA" id="ARBA00023002"/>
    </source>
</evidence>
<dbReference type="STRING" id="913024.SAMN05421741_102134"/>
<evidence type="ECO:0000259" key="3">
    <source>
        <dbReference type="Pfam" id="PF01494"/>
    </source>
</evidence>
<dbReference type="EMBL" id="FOVI01000002">
    <property type="protein sequence ID" value="SFN21272.1"/>
    <property type="molecule type" value="Genomic_DNA"/>
</dbReference>
<dbReference type="OrthoDB" id="9766816at2"/>
<feature type="domain" description="FAD-binding" evidence="3">
    <location>
        <begin position="2"/>
        <end position="304"/>
    </location>
</feature>
<dbReference type="InterPro" id="IPR050493">
    <property type="entry name" value="FAD-dep_Monooxygenase_BioMet"/>
</dbReference>
<evidence type="ECO:0000256" key="2">
    <source>
        <dbReference type="ARBA" id="ARBA00023033"/>
    </source>
</evidence>
<name>A0A1I4X6F5_9FLAO</name>
<evidence type="ECO:0000313" key="5">
    <source>
        <dbReference type="Proteomes" id="UP000199036"/>
    </source>
</evidence>
<dbReference type="Proteomes" id="UP000199036">
    <property type="component" value="Unassembled WGS sequence"/>
</dbReference>
<dbReference type="PANTHER" id="PTHR13789">
    <property type="entry name" value="MONOOXYGENASE"/>
    <property type="match status" value="1"/>
</dbReference>
<organism evidence="4 5">
    <name type="scientific">Paenimyroides ummariense</name>
    <dbReference type="NCBI Taxonomy" id="913024"/>
    <lineage>
        <taxon>Bacteria</taxon>
        <taxon>Pseudomonadati</taxon>
        <taxon>Bacteroidota</taxon>
        <taxon>Flavobacteriia</taxon>
        <taxon>Flavobacteriales</taxon>
        <taxon>Flavobacteriaceae</taxon>
        <taxon>Paenimyroides</taxon>
    </lineage>
</organism>
<gene>
    <name evidence="4" type="ORF">SAMN05421741_102134</name>
</gene>